<evidence type="ECO:0000256" key="3">
    <source>
        <dbReference type="ARBA" id="ARBA00023163"/>
    </source>
</evidence>
<evidence type="ECO:0000313" key="6">
    <source>
        <dbReference type="EMBL" id="GEO37732.1"/>
    </source>
</evidence>
<reference evidence="6 7" key="1">
    <citation type="submission" date="2019-07" db="EMBL/GenBank/DDBJ databases">
        <title>Whole genome shotgun sequence of Skermanella aerolata NBRC 106429.</title>
        <authorList>
            <person name="Hosoyama A."/>
            <person name="Uohara A."/>
            <person name="Ohji S."/>
            <person name="Ichikawa N."/>
        </authorList>
    </citation>
    <scope>NUCLEOTIDE SEQUENCE [LARGE SCALE GENOMIC DNA]</scope>
    <source>
        <strain evidence="6 7">NBRC 106429</strain>
    </source>
</reference>
<evidence type="ECO:0000256" key="2">
    <source>
        <dbReference type="ARBA" id="ARBA00023125"/>
    </source>
</evidence>
<dbReference type="OrthoDB" id="9812290at2"/>
<dbReference type="Pfam" id="PF00392">
    <property type="entry name" value="GntR"/>
    <property type="match status" value="1"/>
</dbReference>
<dbReference type="PANTHER" id="PTHR43537">
    <property type="entry name" value="TRANSCRIPTIONAL REGULATOR, GNTR FAMILY"/>
    <property type="match status" value="1"/>
</dbReference>
<sequence length="250" mass="27810">MLHEDVVAHLRDKLIDGVLPPGSRVPEKELCAELGVSRTPLREALKVLASEGYIVLLPNRGARVAKMTARNMEELFEVCGGMEALAGELACHYATDAEIAEIKALHDRMAEFYEARNLAGYYPLNRAIHEAIVRATHNSVLMNLYENVSARIRRARFVVPMPPDHWRLAMAEHEAILNALQRRDAIMLSSILKTHLRNKSEQVERAGFAESDETPVPAATARKTPAGKTPAKKPPAKKNQPAKSEMERIP</sequence>
<accession>A0A512DMM7</accession>
<dbReference type="InterPro" id="IPR036388">
    <property type="entry name" value="WH-like_DNA-bd_sf"/>
</dbReference>
<dbReference type="InterPro" id="IPR000524">
    <property type="entry name" value="Tscrpt_reg_HTH_GntR"/>
</dbReference>
<protein>
    <submittedName>
        <fullName evidence="6">Transcriptional regulator</fullName>
    </submittedName>
</protein>
<proteinExistence type="predicted"/>
<gene>
    <name evidence="6" type="ORF">SAE02_18800</name>
</gene>
<name>A0A512DMM7_9PROT</name>
<dbReference type="PANTHER" id="PTHR43537:SF50">
    <property type="entry name" value="TRANSCRIPTIONAL REGULATORY PROTEIN"/>
    <property type="match status" value="1"/>
</dbReference>
<dbReference type="InterPro" id="IPR011711">
    <property type="entry name" value="GntR_C"/>
</dbReference>
<dbReference type="PROSITE" id="PS50949">
    <property type="entry name" value="HTH_GNTR"/>
    <property type="match status" value="1"/>
</dbReference>
<dbReference type="InterPro" id="IPR008920">
    <property type="entry name" value="TF_FadR/GntR_C"/>
</dbReference>
<dbReference type="SUPFAM" id="SSF46785">
    <property type="entry name" value="Winged helix' DNA-binding domain"/>
    <property type="match status" value="1"/>
</dbReference>
<dbReference type="GO" id="GO:0003700">
    <property type="term" value="F:DNA-binding transcription factor activity"/>
    <property type="evidence" value="ECO:0007669"/>
    <property type="project" value="InterPro"/>
</dbReference>
<dbReference type="InterPro" id="IPR036390">
    <property type="entry name" value="WH_DNA-bd_sf"/>
</dbReference>
<dbReference type="SMART" id="SM00895">
    <property type="entry name" value="FCD"/>
    <property type="match status" value="1"/>
</dbReference>
<dbReference type="AlphaFoldDB" id="A0A512DMM7"/>
<dbReference type="SMART" id="SM00345">
    <property type="entry name" value="HTH_GNTR"/>
    <property type="match status" value="1"/>
</dbReference>
<dbReference type="PRINTS" id="PR00035">
    <property type="entry name" value="HTHGNTR"/>
</dbReference>
<dbReference type="EMBL" id="BJYZ01000007">
    <property type="protein sequence ID" value="GEO37732.1"/>
    <property type="molecule type" value="Genomic_DNA"/>
</dbReference>
<feature type="region of interest" description="Disordered" evidence="4">
    <location>
        <begin position="203"/>
        <end position="250"/>
    </location>
</feature>
<keyword evidence="2" id="KW-0238">DNA-binding</keyword>
<comment type="caution">
    <text evidence="6">The sequence shown here is derived from an EMBL/GenBank/DDBJ whole genome shotgun (WGS) entry which is preliminary data.</text>
</comment>
<dbReference type="CDD" id="cd07377">
    <property type="entry name" value="WHTH_GntR"/>
    <property type="match status" value="1"/>
</dbReference>
<keyword evidence="1" id="KW-0805">Transcription regulation</keyword>
<keyword evidence="7" id="KW-1185">Reference proteome</keyword>
<dbReference type="Pfam" id="PF07729">
    <property type="entry name" value="FCD"/>
    <property type="match status" value="1"/>
</dbReference>
<dbReference type="SUPFAM" id="SSF48008">
    <property type="entry name" value="GntR ligand-binding domain-like"/>
    <property type="match status" value="1"/>
</dbReference>
<keyword evidence="3" id="KW-0804">Transcription</keyword>
<dbReference type="Proteomes" id="UP000321523">
    <property type="component" value="Unassembled WGS sequence"/>
</dbReference>
<evidence type="ECO:0000256" key="4">
    <source>
        <dbReference type="SAM" id="MobiDB-lite"/>
    </source>
</evidence>
<dbReference type="Gene3D" id="1.20.120.530">
    <property type="entry name" value="GntR ligand-binding domain-like"/>
    <property type="match status" value="1"/>
</dbReference>
<dbReference type="GO" id="GO:0003677">
    <property type="term" value="F:DNA binding"/>
    <property type="evidence" value="ECO:0007669"/>
    <property type="project" value="UniProtKB-KW"/>
</dbReference>
<dbReference type="Gene3D" id="1.10.10.10">
    <property type="entry name" value="Winged helix-like DNA-binding domain superfamily/Winged helix DNA-binding domain"/>
    <property type="match status" value="1"/>
</dbReference>
<organism evidence="6 7">
    <name type="scientific">Skermanella aerolata</name>
    <dbReference type="NCBI Taxonomy" id="393310"/>
    <lineage>
        <taxon>Bacteria</taxon>
        <taxon>Pseudomonadati</taxon>
        <taxon>Pseudomonadota</taxon>
        <taxon>Alphaproteobacteria</taxon>
        <taxon>Rhodospirillales</taxon>
        <taxon>Azospirillaceae</taxon>
        <taxon>Skermanella</taxon>
    </lineage>
</organism>
<evidence type="ECO:0000256" key="1">
    <source>
        <dbReference type="ARBA" id="ARBA00023015"/>
    </source>
</evidence>
<evidence type="ECO:0000313" key="7">
    <source>
        <dbReference type="Proteomes" id="UP000321523"/>
    </source>
</evidence>
<feature type="domain" description="HTH gntR-type" evidence="5">
    <location>
        <begin position="1"/>
        <end position="67"/>
    </location>
</feature>
<feature type="compositionally biased region" description="Low complexity" evidence="4">
    <location>
        <begin position="217"/>
        <end position="229"/>
    </location>
</feature>
<evidence type="ECO:0000259" key="5">
    <source>
        <dbReference type="PROSITE" id="PS50949"/>
    </source>
</evidence>
<dbReference type="RefSeq" id="WP_063772208.1">
    <property type="nucleotide sequence ID" value="NZ_BJYZ01000007.1"/>
</dbReference>